<dbReference type="FunFam" id="4.10.410.60:FF:000001">
    <property type="entry name" value="50S ribosomal protein L35"/>
    <property type="match status" value="1"/>
</dbReference>
<comment type="caution">
    <text evidence="6">The sequence shown here is derived from an EMBL/GenBank/DDBJ whole genome shotgun (WGS) entry which is preliminary data.</text>
</comment>
<dbReference type="Gene3D" id="4.10.410.60">
    <property type="match status" value="1"/>
</dbReference>
<accession>A0A388K3R2</accession>
<dbReference type="PANTHER" id="PTHR33343">
    <property type="entry name" value="54S RIBOSOMAL PROTEIN BL35M"/>
    <property type="match status" value="1"/>
</dbReference>
<evidence type="ECO:0000256" key="3">
    <source>
        <dbReference type="ARBA" id="ARBA00023274"/>
    </source>
</evidence>
<evidence type="ECO:0000256" key="1">
    <source>
        <dbReference type="ARBA" id="ARBA00006598"/>
    </source>
</evidence>
<dbReference type="Proteomes" id="UP000265515">
    <property type="component" value="Unassembled WGS sequence"/>
</dbReference>
<dbReference type="SUPFAM" id="SSF143034">
    <property type="entry name" value="L35p-like"/>
    <property type="match status" value="1"/>
</dbReference>
<dbReference type="GO" id="GO:0015934">
    <property type="term" value="C:large ribosomal subunit"/>
    <property type="evidence" value="ECO:0007669"/>
    <property type="project" value="TreeGrafter"/>
</dbReference>
<evidence type="ECO:0000256" key="2">
    <source>
        <dbReference type="ARBA" id="ARBA00022980"/>
    </source>
</evidence>
<dbReference type="InterPro" id="IPR037229">
    <property type="entry name" value="Ribosomal_bL35_sf"/>
</dbReference>
<dbReference type="Gramene" id="GBG64681">
    <property type="protein sequence ID" value="GBG64681"/>
    <property type="gene ID" value="CBR_g46223"/>
</dbReference>
<dbReference type="STRING" id="69332.A0A388K3R2"/>
<dbReference type="PANTHER" id="PTHR33343:SF1">
    <property type="entry name" value="LARGE RIBOSOMAL SUBUNIT PROTEIN BL35M"/>
    <property type="match status" value="1"/>
</dbReference>
<dbReference type="InterPro" id="IPR021137">
    <property type="entry name" value="Ribosomal_bL35-like"/>
</dbReference>
<sequence>MAAIARMAAACGRHAGAASLATATSKSRPANASGRRALALSSSSCCCSPVSRFPAREALASMAMKTRSSQLSLGFHKSSSLGFAGTARLGFSRGVVMGGRPVGGDQVARPCRRSRRSPRDGDGVAAPATAVAAAGYKLKTHKASAKRFRVTGSGKIQRRRAGKQHLLMRKTTKRRKRLSKMSLVKICDSENITKALPYLKVAKSK</sequence>
<evidence type="ECO:0000256" key="5">
    <source>
        <dbReference type="SAM" id="MobiDB-lite"/>
    </source>
</evidence>
<dbReference type="EMBL" id="BFEA01000053">
    <property type="protein sequence ID" value="GBG64681.1"/>
    <property type="molecule type" value="Genomic_DNA"/>
</dbReference>
<evidence type="ECO:0000256" key="4">
    <source>
        <dbReference type="RuleBase" id="RU000568"/>
    </source>
</evidence>
<dbReference type="AlphaFoldDB" id="A0A388K3R2"/>
<evidence type="ECO:0000313" key="6">
    <source>
        <dbReference type="EMBL" id="GBG64681.1"/>
    </source>
</evidence>
<reference evidence="6 7" key="1">
    <citation type="journal article" date="2018" name="Cell">
        <title>The Chara Genome: Secondary Complexity and Implications for Plant Terrestrialization.</title>
        <authorList>
            <person name="Nishiyama T."/>
            <person name="Sakayama H."/>
            <person name="Vries J.D."/>
            <person name="Buschmann H."/>
            <person name="Saint-Marcoux D."/>
            <person name="Ullrich K.K."/>
            <person name="Haas F.B."/>
            <person name="Vanderstraeten L."/>
            <person name="Becker D."/>
            <person name="Lang D."/>
            <person name="Vosolsobe S."/>
            <person name="Rombauts S."/>
            <person name="Wilhelmsson P.K.I."/>
            <person name="Janitza P."/>
            <person name="Kern R."/>
            <person name="Heyl A."/>
            <person name="Rumpler F."/>
            <person name="Villalobos L.I.A.C."/>
            <person name="Clay J.M."/>
            <person name="Skokan R."/>
            <person name="Toyoda A."/>
            <person name="Suzuki Y."/>
            <person name="Kagoshima H."/>
            <person name="Schijlen E."/>
            <person name="Tajeshwar N."/>
            <person name="Catarino B."/>
            <person name="Hetherington A.J."/>
            <person name="Saltykova A."/>
            <person name="Bonnot C."/>
            <person name="Breuninger H."/>
            <person name="Symeonidi A."/>
            <person name="Radhakrishnan G.V."/>
            <person name="Van Nieuwerburgh F."/>
            <person name="Deforce D."/>
            <person name="Chang C."/>
            <person name="Karol K.G."/>
            <person name="Hedrich R."/>
            <person name="Ulvskov P."/>
            <person name="Glockner G."/>
            <person name="Delwiche C.F."/>
            <person name="Petrasek J."/>
            <person name="Van de Peer Y."/>
            <person name="Friml J."/>
            <person name="Beilby M."/>
            <person name="Dolan L."/>
            <person name="Kohara Y."/>
            <person name="Sugano S."/>
            <person name="Fujiyama A."/>
            <person name="Delaux P.-M."/>
            <person name="Quint M."/>
            <person name="TheiBen G."/>
            <person name="Hagemann M."/>
            <person name="Harholt J."/>
            <person name="Dunand C."/>
            <person name="Zachgo S."/>
            <person name="Langdale J."/>
            <person name="Maumus F."/>
            <person name="Straeten D.V.D."/>
            <person name="Gould S.B."/>
            <person name="Rensing S.A."/>
        </authorList>
    </citation>
    <scope>NUCLEOTIDE SEQUENCE [LARGE SCALE GENOMIC DNA]</scope>
    <source>
        <strain evidence="6 7">S276</strain>
    </source>
</reference>
<keyword evidence="7" id="KW-1185">Reference proteome</keyword>
<dbReference type="PROSITE" id="PS00936">
    <property type="entry name" value="RIBOSOMAL_L35"/>
    <property type="match status" value="1"/>
</dbReference>
<dbReference type="NCBIfam" id="TIGR00001">
    <property type="entry name" value="rpmI_bact"/>
    <property type="match status" value="1"/>
</dbReference>
<protein>
    <recommendedName>
        <fullName evidence="4">50S ribosomal protein L35</fullName>
    </recommendedName>
</protein>
<organism evidence="6 7">
    <name type="scientific">Chara braunii</name>
    <name type="common">Braun's stonewort</name>
    <dbReference type="NCBI Taxonomy" id="69332"/>
    <lineage>
        <taxon>Eukaryota</taxon>
        <taxon>Viridiplantae</taxon>
        <taxon>Streptophyta</taxon>
        <taxon>Charophyceae</taxon>
        <taxon>Charales</taxon>
        <taxon>Characeae</taxon>
        <taxon>Chara</taxon>
    </lineage>
</organism>
<dbReference type="GO" id="GO:0003735">
    <property type="term" value="F:structural constituent of ribosome"/>
    <property type="evidence" value="ECO:0007669"/>
    <property type="project" value="InterPro"/>
</dbReference>
<keyword evidence="2 4" id="KW-0689">Ribosomal protein</keyword>
<evidence type="ECO:0000313" key="7">
    <source>
        <dbReference type="Proteomes" id="UP000265515"/>
    </source>
</evidence>
<dbReference type="GO" id="GO:0006412">
    <property type="term" value="P:translation"/>
    <property type="evidence" value="ECO:0007669"/>
    <property type="project" value="InterPro"/>
</dbReference>
<dbReference type="HAMAP" id="MF_00514">
    <property type="entry name" value="Ribosomal_bL35"/>
    <property type="match status" value="1"/>
</dbReference>
<feature type="region of interest" description="Disordered" evidence="5">
    <location>
        <begin position="102"/>
        <end position="124"/>
    </location>
</feature>
<gene>
    <name evidence="6" type="ORF">CBR_g46223</name>
</gene>
<comment type="similarity">
    <text evidence="1 4">Belongs to the bacterial ribosomal protein bL35 family.</text>
</comment>
<dbReference type="OrthoDB" id="162638at2759"/>
<keyword evidence="3 4" id="KW-0687">Ribonucleoprotein</keyword>
<dbReference type="InterPro" id="IPR018265">
    <property type="entry name" value="Ribosomal_bL35_CS"/>
</dbReference>
<dbReference type="InterPro" id="IPR001706">
    <property type="entry name" value="Ribosomal_bL35"/>
</dbReference>
<dbReference type="PRINTS" id="PR00064">
    <property type="entry name" value="RIBOSOMALL35"/>
</dbReference>
<name>A0A388K3R2_CHABU</name>
<proteinExistence type="inferred from homology"/>
<dbReference type="Pfam" id="PF01632">
    <property type="entry name" value="Ribosomal_L35p"/>
    <property type="match status" value="1"/>
</dbReference>